<accession>X1SB47</accession>
<dbReference type="Gene3D" id="2.60.40.10">
    <property type="entry name" value="Immunoglobulins"/>
    <property type="match status" value="1"/>
</dbReference>
<sequence length="250" mass="26316">SSLSTFATTFYVPDKLTDGDDDEVVHGGTYYIYTTLAGDDDIITVDEFTVIGIKQLTPAEGPVGTRAEIEGVAFEDRESISIKYDGDDVNIAGGDKETESDGDFTSYILVPESTAGVHTITARVEDDEGEFQFTVVPSITLSSTSGASSDEVTVTGTGFGGGANIAITFDGSVIGEDDTNDYGSFESTFIVPPEVKSGPYEIRVEDEDGNSAEVEFDITAHLILSSGATADSPGYVGMTLTINGTNFKAI</sequence>
<proteinExistence type="predicted"/>
<evidence type="ECO:0000313" key="1">
    <source>
        <dbReference type="EMBL" id="GAI76341.1"/>
    </source>
</evidence>
<dbReference type="AlphaFoldDB" id="X1SB47"/>
<reference evidence="1" key="1">
    <citation type="journal article" date="2014" name="Front. Microbiol.">
        <title>High frequency of phylogenetically diverse reductive dehalogenase-homologous genes in deep subseafloor sedimentary metagenomes.</title>
        <authorList>
            <person name="Kawai M."/>
            <person name="Futagami T."/>
            <person name="Toyoda A."/>
            <person name="Takaki Y."/>
            <person name="Nishi S."/>
            <person name="Hori S."/>
            <person name="Arai W."/>
            <person name="Tsubouchi T."/>
            <person name="Morono Y."/>
            <person name="Uchiyama I."/>
            <person name="Ito T."/>
            <person name="Fujiyama A."/>
            <person name="Inagaki F."/>
            <person name="Takami H."/>
        </authorList>
    </citation>
    <scope>NUCLEOTIDE SEQUENCE</scope>
    <source>
        <strain evidence="1">Expedition CK06-06</strain>
    </source>
</reference>
<dbReference type="EMBL" id="BARW01005182">
    <property type="protein sequence ID" value="GAI76341.1"/>
    <property type="molecule type" value="Genomic_DNA"/>
</dbReference>
<dbReference type="PROSITE" id="PS00283">
    <property type="entry name" value="SOYBEAN_KUNITZ"/>
    <property type="match status" value="1"/>
</dbReference>
<protein>
    <recommendedName>
        <fullName evidence="2">IPT/TIG domain-containing protein</fullName>
    </recommendedName>
</protein>
<dbReference type="InterPro" id="IPR013783">
    <property type="entry name" value="Ig-like_fold"/>
</dbReference>
<feature type="non-terminal residue" evidence="1">
    <location>
        <position position="250"/>
    </location>
</feature>
<evidence type="ECO:0008006" key="2">
    <source>
        <dbReference type="Google" id="ProtNLM"/>
    </source>
</evidence>
<feature type="non-terminal residue" evidence="1">
    <location>
        <position position="1"/>
    </location>
</feature>
<organism evidence="1">
    <name type="scientific">marine sediment metagenome</name>
    <dbReference type="NCBI Taxonomy" id="412755"/>
    <lineage>
        <taxon>unclassified sequences</taxon>
        <taxon>metagenomes</taxon>
        <taxon>ecological metagenomes</taxon>
    </lineage>
</organism>
<comment type="caution">
    <text evidence="1">The sequence shown here is derived from an EMBL/GenBank/DDBJ whole genome shotgun (WGS) entry which is preliminary data.</text>
</comment>
<dbReference type="GO" id="GO:0004866">
    <property type="term" value="F:endopeptidase inhibitor activity"/>
    <property type="evidence" value="ECO:0007669"/>
    <property type="project" value="InterPro"/>
</dbReference>
<dbReference type="InterPro" id="IPR002160">
    <property type="entry name" value="Prot_inh_Kunz-lg"/>
</dbReference>
<gene>
    <name evidence="1" type="ORF">S12H4_11505</name>
</gene>
<name>X1SB47_9ZZZZ</name>